<feature type="transmembrane region" description="Helical" evidence="6">
    <location>
        <begin position="214"/>
        <end position="233"/>
    </location>
</feature>
<evidence type="ECO:0000259" key="7">
    <source>
        <dbReference type="Pfam" id="PF01578"/>
    </source>
</evidence>
<evidence type="ECO:0000313" key="8">
    <source>
        <dbReference type="EMBL" id="OAQ20256.1"/>
    </source>
</evidence>
<organism evidence="8 9">
    <name type="scientific">Thermosulfurimonas dismutans</name>
    <dbReference type="NCBI Taxonomy" id="999894"/>
    <lineage>
        <taxon>Bacteria</taxon>
        <taxon>Pseudomonadati</taxon>
        <taxon>Thermodesulfobacteriota</taxon>
        <taxon>Thermodesulfobacteria</taxon>
        <taxon>Thermodesulfobacteriales</taxon>
        <taxon>Thermodesulfobacteriaceae</taxon>
        <taxon>Thermosulfurimonas</taxon>
    </lineage>
</organism>
<dbReference type="PANTHER" id="PTHR30071:SF1">
    <property type="entry name" value="CYTOCHROME B_B6 PROTEIN-RELATED"/>
    <property type="match status" value="1"/>
</dbReference>
<keyword evidence="9" id="KW-1185">Reference proteome</keyword>
<dbReference type="Proteomes" id="UP000078390">
    <property type="component" value="Unassembled WGS sequence"/>
</dbReference>
<comment type="subcellular location">
    <subcellularLocation>
        <location evidence="1">Membrane</location>
        <topology evidence="1">Multi-pass membrane protein</topology>
    </subcellularLocation>
</comment>
<dbReference type="STRING" id="999894.TDIS_1611"/>
<keyword evidence="5 6" id="KW-0472">Membrane</keyword>
<evidence type="ECO:0000256" key="2">
    <source>
        <dbReference type="ARBA" id="ARBA00022692"/>
    </source>
</evidence>
<proteinExistence type="predicted"/>
<dbReference type="Pfam" id="PF01578">
    <property type="entry name" value="Cytochrom_C_asm"/>
    <property type="match status" value="1"/>
</dbReference>
<keyword evidence="3" id="KW-0201">Cytochrome c-type biogenesis</keyword>
<feature type="transmembrane region" description="Helical" evidence="6">
    <location>
        <begin position="248"/>
        <end position="265"/>
    </location>
</feature>
<feature type="transmembrane region" description="Helical" evidence="6">
    <location>
        <begin position="274"/>
        <end position="296"/>
    </location>
</feature>
<feature type="transmembrane region" description="Helical" evidence="6">
    <location>
        <begin position="163"/>
        <end position="187"/>
    </location>
</feature>
<dbReference type="NCBIfam" id="TIGR03144">
    <property type="entry name" value="cytochr_II_ccsB"/>
    <property type="match status" value="1"/>
</dbReference>
<dbReference type="InterPro" id="IPR017562">
    <property type="entry name" value="Cyt_c_biogenesis_CcsA"/>
</dbReference>
<dbReference type="InterPro" id="IPR002541">
    <property type="entry name" value="Cyt_c_assembly"/>
</dbReference>
<feature type="transmembrane region" description="Helical" evidence="6">
    <location>
        <begin position="124"/>
        <end position="143"/>
    </location>
</feature>
<dbReference type="GO" id="GO:0017004">
    <property type="term" value="P:cytochrome complex assembly"/>
    <property type="evidence" value="ECO:0007669"/>
    <property type="project" value="UniProtKB-KW"/>
</dbReference>
<dbReference type="PATRIC" id="fig|999894.6.peg.1609"/>
<evidence type="ECO:0000256" key="6">
    <source>
        <dbReference type="SAM" id="Phobius"/>
    </source>
</evidence>
<evidence type="ECO:0000256" key="3">
    <source>
        <dbReference type="ARBA" id="ARBA00022748"/>
    </source>
</evidence>
<dbReference type="OrthoDB" id="9814290at2"/>
<feature type="transmembrane region" description="Helical" evidence="6">
    <location>
        <begin position="66"/>
        <end position="84"/>
    </location>
</feature>
<accession>A0A179D2H8</accession>
<feature type="transmembrane region" description="Helical" evidence="6">
    <location>
        <begin position="31"/>
        <end position="54"/>
    </location>
</feature>
<evidence type="ECO:0000313" key="9">
    <source>
        <dbReference type="Proteomes" id="UP000078390"/>
    </source>
</evidence>
<protein>
    <submittedName>
        <fullName evidence="8">Cytochrome c-type biogenesis protein CcsA/ResC</fullName>
    </submittedName>
</protein>
<feature type="transmembrane region" description="Helical" evidence="6">
    <location>
        <begin position="99"/>
        <end position="117"/>
    </location>
</feature>
<dbReference type="GO" id="GO:0005886">
    <property type="term" value="C:plasma membrane"/>
    <property type="evidence" value="ECO:0007669"/>
    <property type="project" value="TreeGrafter"/>
</dbReference>
<dbReference type="AlphaFoldDB" id="A0A179D2H8"/>
<evidence type="ECO:0000256" key="1">
    <source>
        <dbReference type="ARBA" id="ARBA00004141"/>
    </source>
</evidence>
<keyword evidence="2 6" id="KW-0812">Transmembrane</keyword>
<sequence length="305" mass="34117">MRIKEIAGGLLGALLIYLLLAAKNHTVLVSHAYLLSLVTFIYLAAAAGYLLHWIFKWEGMGLASSAIAWAGILLHTAGWGIRWWESHELGYGHIPLSNLYESLIFFAWAVMAVYLFLELKLRRKALGAFVAPVASLIMAYASFGTSTEIEPLVPALQSNWLTAHVITCFLGYGAFAVAFGLGLVYLFRPRTVAPSSIWQYLPEQETLDNLMYKIILFGFFWLTVGIITGAVWADQAWGSYWSWDPKETWSLITWFIYAAAIHARITRGWTGKRMAFLSVVGFGAVLFTYFGVNFWLSGLHSYASS</sequence>
<dbReference type="EMBL" id="LWLG01000013">
    <property type="protein sequence ID" value="OAQ20256.1"/>
    <property type="molecule type" value="Genomic_DNA"/>
</dbReference>
<feature type="domain" description="Cytochrome c assembly protein" evidence="7">
    <location>
        <begin position="96"/>
        <end position="300"/>
    </location>
</feature>
<dbReference type="GO" id="GO:0020037">
    <property type="term" value="F:heme binding"/>
    <property type="evidence" value="ECO:0007669"/>
    <property type="project" value="InterPro"/>
</dbReference>
<comment type="caution">
    <text evidence="8">The sequence shown here is derived from an EMBL/GenBank/DDBJ whole genome shotgun (WGS) entry which is preliminary data.</text>
</comment>
<evidence type="ECO:0000256" key="4">
    <source>
        <dbReference type="ARBA" id="ARBA00022989"/>
    </source>
</evidence>
<reference evidence="8 9" key="1">
    <citation type="submission" date="2016-04" db="EMBL/GenBank/DDBJ databases">
        <title>Genome analysis of Thermosulfurimonas dismutans, the first thermophilic sulfur-disproportionating bacterium of the phylum Thermodesulfobacteria.</title>
        <authorList>
            <person name="Mardanov A.V."/>
            <person name="Beletsky A.V."/>
            <person name="Kadnikov V.V."/>
            <person name="Slobodkin A.I."/>
            <person name="Ravin N.V."/>
        </authorList>
    </citation>
    <scope>NUCLEOTIDE SEQUENCE [LARGE SCALE GENOMIC DNA]</scope>
    <source>
        <strain evidence="8 9">S95</strain>
    </source>
</reference>
<name>A0A179D2H8_9BACT</name>
<gene>
    <name evidence="8" type="ORF">TDIS_1611</name>
</gene>
<dbReference type="PANTHER" id="PTHR30071">
    <property type="entry name" value="HEME EXPORTER PROTEIN C"/>
    <property type="match status" value="1"/>
</dbReference>
<evidence type="ECO:0000256" key="5">
    <source>
        <dbReference type="ARBA" id="ARBA00023136"/>
    </source>
</evidence>
<dbReference type="InterPro" id="IPR045062">
    <property type="entry name" value="Cyt_c_biogenesis_CcsA/CcmC"/>
</dbReference>
<dbReference type="RefSeq" id="WP_084271026.1">
    <property type="nucleotide sequence ID" value="NZ_LWLG01000013.1"/>
</dbReference>
<keyword evidence="4 6" id="KW-1133">Transmembrane helix</keyword>